<dbReference type="InterPro" id="IPR041931">
    <property type="entry name" value="DNA_pol3_alpha_thumb_dom"/>
</dbReference>
<keyword evidence="2 8" id="KW-0808">Transferase</keyword>
<dbReference type="Pfam" id="PF02811">
    <property type="entry name" value="PHP"/>
    <property type="match status" value="1"/>
</dbReference>
<dbReference type="RefSeq" id="WP_129725174.1">
    <property type="nucleotide sequence ID" value="NZ_LR215036.1"/>
</dbReference>
<dbReference type="SMART" id="SM00481">
    <property type="entry name" value="POLIIIAc"/>
    <property type="match status" value="1"/>
</dbReference>
<name>A0A449B1A8_9BACT</name>
<reference evidence="8 9" key="1">
    <citation type="submission" date="2019-01" db="EMBL/GenBank/DDBJ databases">
        <authorList>
            <consortium name="Pathogen Informatics"/>
        </authorList>
    </citation>
    <scope>NUCLEOTIDE SEQUENCE [LARGE SCALE GENOMIC DNA]</scope>
    <source>
        <strain evidence="8 9">NCTC10181</strain>
    </source>
</reference>
<dbReference type="PANTHER" id="PTHR32294">
    <property type="entry name" value="DNA POLYMERASE III SUBUNIT ALPHA"/>
    <property type="match status" value="1"/>
</dbReference>
<dbReference type="Gene3D" id="3.20.20.140">
    <property type="entry name" value="Metal-dependent hydrolases"/>
    <property type="match status" value="1"/>
</dbReference>
<accession>A0A449B1A8</accession>
<dbReference type="Pfam" id="PF17657">
    <property type="entry name" value="DNA_pol3_finger"/>
    <property type="match status" value="1"/>
</dbReference>
<dbReference type="KEGG" id="mcit:NCTC10181_00169"/>
<proteinExistence type="predicted"/>
<keyword evidence="4" id="KW-0235">DNA replication</keyword>
<dbReference type="OrthoDB" id="9803237at2"/>
<dbReference type="EC" id="2.7.7.7" evidence="1"/>
<evidence type="ECO:0000313" key="9">
    <source>
        <dbReference type="Proteomes" id="UP000290985"/>
    </source>
</evidence>
<dbReference type="GO" id="GO:0003887">
    <property type="term" value="F:DNA-directed DNA polymerase activity"/>
    <property type="evidence" value="ECO:0007669"/>
    <property type="project" value="UniProtKB-KW"/>
</dbReference>
<protein>
    <recommendedName>
        <fullName evidence="1">DNA-directed DNA polymerase</fullName>
        <ecNumber evidence="1">2.7.7.7</ecNumber>
    </recommendedName>
</protein>
<dbReference type="InterPro" id="IPR003141">
    <property type="entry name" value="Pol/His_phosphatase_N"/>
</dbReference>
<evidence type="ECO:0000256" key="2">
    <source>
        <dbReference type="ARBA" id="ARBA00022679"/>
    </source>
</evidence>
<dbReference type="InterPro" id="IPR004013">
    <property type="entry name" value="PHP_dom"/>
</dbReference>
<dbReference type="Gene3D" id="1.10.10.1600">
    <property type="entry name" value="Bacterial DNA polymerase III alpha subunit, thumb domain"/>
    <property type="match status" value="1"/>
</dbReference>
<dbReference type="GO" id="GO:0008408">
    <property type="term" value="F:3'-5' exonuclease activity"/>
    <property type="evidence" value="ECO:0007669"/>
    <property type="project" value="InterPro"/>
</dbReference>
<dbReference type="AlphaFoldDB" id="A0A449B1A8"/>
<dbReference type="GO" id="GO:0006260">
    <property type="term" value="P:DNA replication"/>
    <property type="evidence" value="ECO:0007669"/>
    <property type="project" value="UniProtKB-KW"/>
</dbReference>
<evidence type="ECO:0000256" key="1">
    <source>
        <dbReference type="ARBA" id="ARBA00012417"/>
    </source>
</evidence>
<dbReference type="InterPro" id="IPR016195">
    <property type="entry name" value="Pol/histidinol_Pase-like"/>
</dbReference>
<organism evidence="8 9">
    <name type="scientific">Mycoplasmopsis citelli</name>
    <dbReference type="NCBI Taxonomy" id="171281"/>
    <lineage>
        <taxon>Bacteria</taxon>
        <taxon>Bacillati</taxon>
        <taxon>Mycoplasmatota</taxon>
        <taxon>Mycoplasmoidales</taxon>
        <taxon>Metamycoplasmataceae</taxon>
        <taxon>Mycoplasmopsis</taxon>
    </lineage>
</organism>
<evidence type="ECO:0000256" key="4">
    <source>
        <dbReference type="ARBA" id="ARBA00022705"/>
    </source>
</evidence>
<evidence type="ECO:0000256" key="6">
    <source>
        <dbReference type="ARBA" id="ARBA00049244"/>
    </source>
</evidence>
<keyword evidence="9" id="KW-1185">Reference proteome</keyword>
<dbReference type="InterPro" id="IPR011708">
    <property type="entry name" value="DNA_pol3_alpha_NTPase_dom"/>
</dbReference>
<dbReference type="NCBIfam" id="TIGR00594">
    <property type="entry name" value="polc"/>
    <property type="match status" value="1"/>
</dbReference>
<dbReference type="Pfam" id="PF14579">
    <property type="entry name" value="HHH_6"/>
    <property type="match status" value="1"/>
</dbReference>
<comment type="catalytic activity">
    <reaction evidence="6">
        <text>DNA(n) + a 2'-deoxyribonucleoside 5'-triphosphate = DNA(n+1) + diphosphate</text>
        <dbReference type="Rhea" id="RHEA:22508"/>
        <dbReference type="Rhea" id="RHEA-COMP:17339"/>
        <dbReference type="Rhea" id="RHEA-COMP:17340"/>
        <dbReference type="ChEBI" id="CHEBI:33019"/>
        <dbReference type="ChEBI" id="CHEBI:61560"/>
        <dbReference type="ChEBI" id="CHEBI:173112"/>
        <dbReference type="EC" id="2.7.7.7"/>
    </reaction>
</comment>
<keyword evidence="3 8" id="KW-0548">Nucleotidyltransferase</keyword>
<sequence length="980" mass="112729">MKHPIILHTNTEYSFLSSTIKVNELFELILEQKSPYLTLTDKENFFALPMFLDFAKEHNLKLIAGIELTLENQKNVIVYAKNYQGYIFINELILKRSYNETVSLEQLNNENILIINHPENGYEIEELENIFDNFYFNSKKQVSDFKTVYAPLKKVLYEQESEILHILNQIAQKKELESIQEYGDYFDLTEFEDVDDKVLAQMEAFVNLIEPFSLSSEIKLASFENPKLLLKQKINQDKYTKLIKRHGKDIVDERIKYELETIEKSNFINYFLVIKDVLDFAREQRIEIGPGRGSSSGSIIAFLLDITNVNPIEYGLLFERFLNVARVSLPDIDLDIQDDRRNELLEYIGKRFGIEKCALISTFQTLALKSSLRDVARVLKIPLSDVDKVCDSLTKFDTSLDIAYQRNAKYKMLVDKHEKLHQYARKIEGMPRQSGIHAAGVIISDRPLTDVVPVRHSNAPLNQVEFEMNYLEKYGLIKIDFLGLKNLTVINQIESHIGEPYRFDQVINLNFNPFNDKSTFDLINSLNTDGIFQLESPGMKGVIKQVQVDTFEDIYAIISLFRPGPKDFIPDYANVKFHKQKVDKIHPIYDQIVAPTHGIIVYQEQIMQIAQQVAKMSFIEADLLRRAISKKNAHDLSTYSEIFYKRGVENNIKMEILKQIYAQIEKFALYGFNKAHAVAYSFISYKLAFYKARYPEIFYKVIIDNATGDLTSIKNSALHASKQNIIVHSPHINHALFKSEIIFKNAQNVKSQLYLPLLIIKGIGPSAIAKISEELQRGGKIDNFFTGILRLKASGVGDAVIETLIKANVFRDFGNVVELINALPAINNGAEIFKKIYAKSEEPLETKLQKFISDTGFDQKRIQTFDMDINLEIKLEKELLGSVYNAYPTKKYERDLKLEDLRENQNNFFYVFLESIKKNPKGQVIVKISDSSSAISAFIFEHSAMDLVNYPQSRVILVNLSLSAKGYYSIKSWEEVSHAE</sequence>
<feature type="domain" description="Polymerase/histidinol phosphatase N-terminal" evidence="7">
    <location>
        <begin position="5"/>
        <end position="72"/>
    </location>
</feature>
<evidence type="ECO:0000256" key="5">
    <source>
        <dbReference type="ARBA" id="ARBA00022932"/>
    </source>
</evidence>
<dbReference type="InterPro" id="IPR004805">
    <property type="entry name" value="DnaE2/DnaE/PolC"/>
</dbReference>
<dbReference type="InterPro" id="IPR029460">
    <property type="entry name" value="DNAPol_HHH"/>
</dbReference>
<dbReference type="Pfam" id="PF07733">
    <property type="entry name" value="DNA_pol3_alpha"/>
    <property type="match status" value="1"/>
</dbReference>
<dbReference type="Proteomes" id="UP000290985">
    <property type="component" value="Chromosome"/>
</dbReference>
<dbReference type="PANTHER" id="PTHR32294:SF0">
    <property type="entry name" value="DNA POLYMERASE III SUBUNIT ALPHA"/>
    <property type="match status" value="1"/>
</dbReference>
<dbReference type="InterPro" id="IPR040982">
    <property type="entry name" value="DNA_pol3_finger"/>
</dbReference>
<dbReference type="EMBL" id="LR215036">
    <property type="protein sequence ID" value="VEU74334.1"/>
    <property type="molecule type" value="Genomic_DNA"/>
</dbReference>
<keyword evidence="5" id="KW-0239">DNA-directed DNA polymerase</keyword>
<evidence type="ECO:0000259" key="7">
    <source>
        <dbReference type="SMART" id="SM00481"/>
    </source>
</evidence>
<dbReference type="SUPFAM" id="SSF89550">
    <property type="entry name" value="PHP domain-like"/>
    <property type="match status" value="1"/>
</dbReference>
<evidence type="ECO:0000256" key="3">
    <source>
        <dbReference type="ARBA" id="ARBA00022695"/>
    </source>
</evidence>
<evidence type="ECO:0000313" key="8">
    <source>
        <dbReference type="EMBL" id="VEU74334.1"/>
    </source>
</evidence>
<gene>
    <name evidence="8" type="primary">dnaE</name>
    <name evidence="8" type="ORF">NCTC10181_00169</name>
</gene>